<dbReference type="EMBL" id="HBIV01016260">
    <property type="protein sequence ID" value="CAE0660243.1"/>
    <property type="molecule type" value="Transcribed_RNA"/>
</dbReference>
<comment type="catalytic activity">
    <reaction evidence="11">
        <text>L-homoserine + ATP = O-phospho-L-homoserine + ADP + H(+)</text>
        <dbReference type="Rhea" id="RHEA:13985"/>
        <dbReference type="ChEBI" id="CHEBI:15378"/>
        <dbReference type="ChEBI" id="CHEBI:30616"/>
        <dbReference type="ChEBI" id="CHEBI:57476"/>
        <dbReference type="ChEBI" id="CHEBI:57590"/>
        <dbReference type="ChEBI" id="CHEBI:456216"/>
        <dbReference type="EC" id="2.7.1.39"/>
    </reaction>
    <physiologicalReaction direction="left-to-right" evidence="11">
        <dbReference type="Rhea" id="RHEA:13986"/>
    </physiologicalReaction>
</comment>
<organism evidence="14">
    <name type="scientific">Lotharella globosa</name>
    <dbReference type="NCBI Taxonomy" id="91324"/>
    <lineage>
        <taxon>Eukaryota</taxon>
        <taxon>Sar</taxon>
        <taxon>Rhizaria</taxon>
        <taxon>Cercozoa</taxon>
        <taxon>Chlorarachniophyceae</taxon>
        <taxon>Lotharella</taxon>
    </lineage>
</organism>
<name>A0A7S3YS53_9EUKA</name>
<protein>
    <recommendedName>
        <fullName evidence="4">Homoserine kinase</fullName>
        <ecNumber evidence="3">2.7.1.39</ecNumber>
    </recommendedName>
</protein>
<evidence type="ECO:0000256" key="1">
    <source>
        <dbReference type="ARBA" id="ARBA00005015"/>
    </source>
</evidence>
<dbReference type="Pfam" id="PF00288">
    <property type="entry name" value="GHMP_kinases_N"/>
    <property type="match status" value="1"/>
</dbReference>
<evidence type="ECO:0000256" key="6">
    <source>
        <dbReference type="ARBA" id="ARBA00022679"/>
    </source>
</evidence>
<evidence type="ECO:0000256" key="11">
    <source>
        <dbReference type="ARBA" id="ARBA00049913"/>
    </source>
</evidence>
<keyword evidence="8" id="KW-0547">Nucleotide-binding</keyword>
<evidence type="ECO:0000256" key="4">
    <source>
        <dbReference type="ARBA" id="ARBA00017858"/>
    </source>
</evidence>
<dbReference type="InterPro" id="IPR006203">
    <property type="entry name" value="GHMP_knse_ATP-bd_CS"/>
</dbReference>
<evidence type="ECO:0000313" key="14">
    <source>
        <dbReference type="EMBL" id="CAE0660243.1"/>
    </source>
</evidence>
<dbReference type="InterPro" id="IPR036554">
    <property type="entry name" value="GHMP_kinase_C_sf"/>
</dbReference>
<sequence>MLSKASLRFSLQTRQRALTARGMLFSPAAHKRMARSLSSGFQGFEDGVERDSVTVAVPATSANMGPGFDTIGIALNVWNTMTVERSDKLQIHVSGEGSGKVPMDDSNLVVFGVKTAFEQAGMKMPPLRFKCHNRIPFARGLGSSSAGITAGLLAGLVLSGTRVPVWGHETFLQLACGIEGHPDNVAPAIYGGIQLGMHTGERWLSSRVPTPHGLQAIVFIPESIGETKVARAVLPETLTYKEAVYNISRASFLVNALNTGNLADLKYATQDALHQPQRSAQFPHMTPVIEAAMDAGAHCAYLSGAGPSILALTSSAAGDVFTQRAEERNEQAVADAMAKAADAVGCPGRIFITEPTQRGAHVVSASPTFSDKGRIHLFREGGEV</sequence>
<proteinExistence type="inferred from homology"/>
<dbReference type="SUPFAM" id="SSF54211">
    <property type="entry name" value="Ribosomal protein S5 domain 2-like"/>
    <property type="match status" value="1"/>
</dbReference>
<dbReference type="Gene3D" id="3.30.230.10">
    <property type="match status" value="1"/>
</dbReference>
<dbReference type="AlphaFoldDB" id="A0A7S3YS53"/>
<evidence type="ECO:0000256" key="8">
    <source>
        <dbReference type="ARBA" id="ARBA00022741"/>
    </source>
</evidence>
<dbReference type="InterPro" id="IPR006204">
    <property type="entry name" value="GHMP_kinase_N_dom"/>
</dbReference>
<comment type="similarity">
    <text evidence="2">Belongs to the GHMP kinase family. Homoserine kinase subfamily.</text>
</comment>
<evidence type="ECO:0000256" key="7">
    <source>
        <dbReference type="ARBA" id="ARBA00022697"/>
    </source>
</evidence>
<evidence type="ECO:0000256" key="3">
    <source>
        <dbReference type="ARBA" id="ARBA00012078"/>
    </source>
</evidence>
<dbReference type="GO" id="GO:0005524">
    <property type="term" value="F:ATP binding"/>
    <property type="evidence" value="ECO:0007669"/>
    <property type="project" value="UniProtKB-KW"/>
</dbReference>
<accession>A0A7S3YS53</accession>
<keyword evidence="6" id="KW-0808">Transferase</keyword>
<dbReference type="Pfam" id="PF08544">
    <property type="entry name" value="GHMP_kinases_C"/>
    <property type="match status" value="1"/>
</dbReference>
<dbReference type="Gene3D" id="3.30.70.890">
    <property type="entry name" value="GHMP kinase, C-terminal domain"/>
    <property type="match status" value="1"/>
</dbReference>
<dbReference type="HAMAP" id="MF_00384">
    <property type="entry name" value="Homoser_kinase"/>
    <property type="match status" value="1"/>
</dbReference>
<reference evidence="14" key="1">
    <citation type="submission" date="2021-01" db="EMBL/GenBank/DDBJ databases">
        <authorList>
            <person name="Corre E."/>
            <person name="Pelletier E."/>
            <person name="Niang G."/>
            <person name="Scheremetjew M."/>
            <person name="Finn R."/>
            <person name="Kale V."/>
            <person name="Holt S."/>
            <person name="Cochrane G."/>
            <person name="Meng A."/>
            <person name="Brown T."/>
            <person name="Cohen L."/>
        </authorList>
    </citation>
    <scope>NUCLEOTIDE SEQUENCE</scope>
    <source>
        <strain evidence="14">CCCM811</strain>
    </source>
</reference>
<keyword evidence="10" id="KW-0067">ATP-binding</keyword>
<evidence type="ECO:0000256" key="10">
    <source>
        <dbReference type="ARBA" id="ARBA00022840"/>
    </source>
</evidence>
<feature type="domain" description="GHMP kinase N-terminal" evidence="12">
    <location>
        <begin position="108"/>
        <end position="192"/>
    </location>
</feature>
<keyword evidence="5" id="KW-0028">Amino-acid biosynthesis</keyword>
<dbReference type="PROSITE" id="PS00627">
    <property type="entry name" value="GHMP_KINASES_ATP"/>
    <property type="match status" value="1"/>
</dbReference>
<dbReference type="PANTHER" id="PTHR20861:SF1">
    <property type="entry name" value="HOMOSERINE KINASE"/>
    <property type="match status" value="1"/>
</dbReference>
<evidence type="ECO:0000259" key="13">
    <source>
        <dbReference type="Pfam" id="PF08544"/>
    </source>
</evidence>
<comment type="pathway">
    <text evidence="1">Amino-acid biosynthesis; L-threonine biosynthesis; L-threonine from L-aspartate: step 4/5.</text>
</comment>
<dbReference type="GO" id="GO:0004413">
    <property type="term" value="F:homoserine kinase activity"/>
    <property type="evidence" value="ECO:0007669"/>
    <property type="project" value="UniProtKB-EC"/>
</dbReference>
<dbReference type="UniPathway" id="UPA00050">
    <property type="reaction ID" value="UER00064"/>
</dbReference>
<feature type="domain" description="GHMP kinase C-terminal" evidence="13">
    <location>
        <begin position="264"/>
        <end position="325"/>
    </location>
</feature>
<dbReference type="NCBIfam" id="TIGR00191">
    <property type="entry name" value="thrB"/>
    <property type="match status" value="1"/>
</dbReference>
<dbReference type="PRINTS" id="PR00958">
    <property type="entry name" value="HOMSERKINASE"/>
</dbReference>
<keyword evidence="7" id="KW-0791">Threonine biosynthesis</keyword>
<dbReference type="PANTHER" id="PTHR20861">
    <property type="entry name" value="HOMOSERINE/4-DIPHOSPHOCYTIDYL-2-C-METHYL-D-ERYTHRITOL KINASE"/>
    <property type="match status" value="1"/>
</dbReference>
<evidence type="ECO:0000259" key="12">
    <source>
        <dbReference type="Pfam" id="PF00288"/>
    </source>
</evidence>
<evidence type="ECO:0000256" key="5">
    <source>
        <dbReference type="ARBA" id="ARBA00022605"/>
    </source>
</evidence>
<keyword evidence="9" id="KW-0418">Kinase</keyword>
<dbReference type="InterPro" id="IPR014721">
    <property type="entry name" value="Ribsml_uS5_D2-typ_fold_subgr"/>
</dbReference>
<dbReference type="InterPro" id="IPR013750">
    <property type="entry name" value="GHMP_kinase_C_dom"/>
</dbReference>
<dbReference type="SUPFAM" id="SSF55060">
    <property type="entry name" value="GHMP Kinase, C-terminal domain"/>
    <property type="match status" value="1"/>
</dbReference>
<dbReference type="EC" id="2.7.1.39" evidence="3"/>
<dbReference type="InterPro" id="IPR020568">
    <property type="entry name" value="Ribosomal_Su5_D2-typ_SF"/>
</dbReference>
<gene>
    <name evidence="14" type="ORF">LGLO00237_LOCUS11824</name>
</gene>
<dbReference type="InterPro" id="IPR000870">
    <property type="entry name" value="Homoserine_kinase"/>
</dbReference>
<evidence type="ECO:0000256" key="2">
    <source>
        <dbReference type="ARBA" id="ARBA00007370"/>
    </source>
</evidence>
<dbReference type="GO" id="GO:0009088">
    <property type="term" value="P:threonine biosynthetic process"/>
    <property type="evidence" value="ECO:0007669"/>
    <property type="project" value="UniProtKB-UniPathway"/>
</dbReference>
<evidence type="ECO:0000256" key="9">
    <source>
        <dbReference type="ARBA" id="ARBA00022777"/>
    </source>
</evidence>